<sequence length="213" mass="23142">MISHEQVQAALSARIDGEAPGLEDSLIDAHLASCAECTAFWERSLALSEKVRFAEVDGGMAPPGDLSKVILAGVDEKWRKLAQRRLVTLAIGRIILVIAALVWAWWAVQPLLGTDASDGLMTSTAAVRFGVALALGVSAWRPRQIPGVLLIVGTMFTFTAGFAVRDWVLSIGEFVPSIVFIPLFTLLGLVWTWVADRGIEIRRAWHLLDANPS</sequence>
<feature type="transmembrane region" description="Helical" evidence="1">
    <location>
        <begin position="147"/>
        <end position="168"/>
    </location>
</feature>
<keyword evidence="1" id="KW-0472">Membrane</keyword>
<keyword evidence="5" id="KW-1185">Reference proteome</keyword>
<dbReference type="OrthoDB" id="5197868at2"/>
<evidence type="ECO:0000313" key="4">
    <source>
        <dbReference type="EMBL" id="SNV63073.1"/>
    </source>
</evidence>
<dbReference type="eggNOG" id="COG5660">
    <property type="taxonomic scope" value="Bacteria"/>
</dbReference>
<evidence type="ECO:0000313" key="6">
    <source>
        <dbReference type="Proteomes" id="UP000215374"/>
    </source>
</evidence>
<feature type="transmembrane region" description="Helical" evidence="1">
    <location>
        <begin position="86"/>
        <end position="108"/>
    </location>
</feature>
<evidence type="ECO:0000313" key="5">
    <source>
        <dbReference type="Proteomes" id="UP000028780"/>
    </source>
</evidence>
<feature type="domain" description="Putative zinc-finger" evidence="2">
    <location>
        <begin position="5"/>
        <end position="37"/>
    </location>
</feature>
<dbReference type="Pfam" id="PF13490">
    <property type="entry name" value="zf-HC2"/>
    <property type="match status" value="1"/>
</dbReference>
<evidence type="ECO:0000313" key="3">
    <source>
        <dbReference type="EMBL" id="AIJ33115.1"/>
    </source>
</evidence>
<gene>
    <name evidence="3" type="ORF">CIMIT_03620</name>
    <name evidence="4" type="ORF">SAMEA4535761_00790</name>
</gene>
<dbReference type="KEGG" id="cii:CIMIT_03620"/>
<feature type="transmembrane region" description="Helical" evidence="1">
    <location>
        <begin position="120"/>
        <end position="140"/>
    </location>
</feature>
<accession>A0A076NMV2</accession>
<dbReference type="AlphaFoldDB" id="A0A076NMV2"/>
<dbReference type="STRING" id="156978.CIMIT_03620"/>
<protein>
    <submittedName>
        <fullName evidence="4">Hypothetical membrane protein</fullName>
    </submittedName>
</protein>
<reference evidence="4 6" key="2">
    <citation type="submission" date="2017-06" db="EMBL/GenBank/DDBJ databases">
        <authorList>
            <consortium name="Pathogen Informatics"/>
        </authorList>
    </citation>
    <scope>NUCLEOTIDE SEQUENCE [LARGE SCALE GENOMIC DNA]</scope>
    <source>
        <strain evidence="4 6">NCTC13015</strain>
    </source>
</reference>
<keyword evidence="1" id="KW-1133">Transmembrane helix</keyword>
<dbReference type="HOGENOM" id="CLU_081592_2_0_11"/>
<evidence type="ECO:0000259" key="2">
    <source>
        <dbReference type="Pfam" id="PF13490"/>
    </source>
</evidence>
<reference evidence="3 5" key="1">
    <citation type="submission" date="2014-08" db="EMBL/GenBank/DDBJ databases">
        <title>Complete genome sequence of Corynebacterium imitans DSM 44264, isolated from a five-month-old boy with suspected pharyngeal diphtheria.</title>
        <authorList>
            <person name="Mollmann S."/>
            <person name="Albersmeier A."/>
            <person name="Ruckert C."/>
            <person name="Tauch A."/>
        </authorList>
    </citation>
    <scope>NUCLEOTIDE SEQUENCE [LARGE SCALE GENOMIC DNA]</scope>
    <source>
        <strain evidence="3 5">DSM 44264</strain>
    </source>
</reference>
<proteinExistence type="predicted"/>
<dbReference type="Proteomes" id="UP000028780">
    <property type="component" value="Chromosome"/>
</dbReference>
<dbReference type="EMBL" id="CP009211">
    <property type="protein sequence ID" value="AIJ33115.1"/>
    <property type="molecule type" value="Genomic_DNA"/>
</dbReference>
<dbReference type="RefSeq" id="WP_038589257.1">
    <property type="nucleotide sequence ID" value="NZ_CP009211.1"/>
</dbReference>
<name>A0A076NMV2_9CORY</name>
<organism evidence="3 5">
    <name type="scientific">Corynebacterium imitans</name>
    <dbReference type="NCBI Taxonomy" id="156978"/>
    <lineage>
        <taxon>Bacteria</taxon>
        <taxon>Bacillati</taxon>
        <taxon>Actinomycetota</taxon>
        <taxon>Actinomycetes</taxon>
        <taxon>Mycobacteriales</taxon>
        <taxon>Corynebacteriaceae</taxon>
        <taxon>Corynebacterium</taxon>
    </lineage>
</organism>
<dbReference type="EMBL" id="LT906467">
    <property type="protein sequence ID" value="SNV63073.1"/>
    <property type="molecule type" value="Genomic_DNA"/>
</dbReference>
<feature type="transmembrane region" description="Helical" evidence="1">
    <location>
        <begin position="174"/>
        <end position="194"/>
    </location>
</feature>
<dbReference type="InterPro" id="IPR027383">
    <property type="entry name" value="Znf_put"/>
</dbReference>
<keyword evidence="1" id="KW-0812">Transmembrane</keyword>
<evidence type="ECO:0000256" key="1">
    <source>
        <dbReference type="SAM" id="Phobius"/>
    </source>
</evidence>
<dbReference type="Proteomes" id="UP000215374">
    <property type="component" value="Chromosome 1"/>
</dbReference>